<dbReference type="InterPro" id="IPR013783">
    <property type="entry name" value="Ig-like_fold"/>
</dbReference>
<dbReference type="Proteomes" id="UP000053240">
    <property type="component" value="Unassembled WGS sequence"/>
</dbReference>
<name>A0A0N1I9P6_PAPMA</name>
<dbReference type="SUPFAM" id="SSF48726">
    <property type="entry name" value="Immunoglobulin"/>
    <property type="match status" value="1"/>
</dbReference>
<dbReference type="EMBL" id="KQ460501">
    <property type="protein sequence ID" value="KPJ14175.1"/>
    <property type="molecule type" value="Genomic_DNA"/>
</dbReference>
<gene>
    <name evidence="2" type="ORF">RR48_03713</name>
</gene>
<accession>A0A0N1I9P6</accession>
<dbReference type="PANTHER" id="PTHR23278:SF32">
    <property type="entry name" value="NEUROMUSCULIN, ISOFORM E"/>
    <property type="match status" value="1"/>
</dbReference>
<dbReference type="InParanoid" id="A0A0N1I9P6"/>
<dbReference type="PANTHER" id="PTHR23278">
    <property type="entry name" value="SIDESTEP PROTEIN"/>
    <property type="match status" value="1"/>
</dbReference>
<evidence type="ECO:0000313" key="2">
    <source>
        <dbReference type="EMBL" id="KPJ14175.1"/>
    </source>
</evidence>
<feature type="domain" description="Ig-like" evidence="1">
    <location>
        <begin position="100"/>
        <end position="184"/>
    </location>
</feature>
<proteinExistence type="predicted"/>
<dbReference type="InterPro" id="IPR007110">
    <property type="entry name" value="Ig-like_dom"/>
</dbReference>
<organism evidence="2 3">
    <name type="scientific">Papilio machaon</name>
    <name type="common">Old World swallowtail butterfly</name>
    <dbReference type="NCBI Taxonomy" id="76193"/>
    <lineage>
        <taxon>Eukaryota</taxon>
        <taxon>Metazoa</taxon>
        <taxon>Ecdysozoa</taxon>
        <taxon>Arthropoda</taxon>
        <taxon>Hexapoda</taxon>
        <taxon>Insecta</taxon>
        <taxon>Pterygota</taxon>
        <taxon>Neoptera</taxon>
        <taxon>Endopterygota</taxon>
        <taxon>Lepidoptera</taxon>
        <taxon>Glossata</taxon>
        <taxon>Ditrysia</taxon>
        <taxon>Papilionoidea</taxon>
        <taxon>Papilionidae</taxon>
        <taxon>Papilioninae</taxon>
        <taxon>Papilio</taxon>
    </lineage>
</organism>
<protein>
    <recommendedName>
        <fullName evidence="1">Ig-like domain-containing protein</fullName>
    </recommendedName>
</protein>
<dbReference type="InterPro" id="IPR036179">
    <property type="entry name" value="Ig-like_dom_sf"/>
</dbReference>
<keyword evidence="3" id="KW-1185">Reference proteome</keyword>
<evidence type="ECO:0000259" key="1">
    <source>
        <dbReference type="PROSITE" id="PS50835"/>
    </source>
</evidence>
<dbReference type="PROSITE" id="PS50835">
    <property type="entry name" value="IG_LIKE"/>
    <property type="match status" value="1"/>
</dbReference>
<reference evidence="2 3" key="1">
    <citation type="journal article" date="2015" name="Nat. Commun.">
        <title>Outbred genome sequencing and CRISPR/Cas9 gene editing in butterflies.</title>
        <authorList>
            <person name="Li X."/>
            <person name="Fan D."/>
            <person name="Zhang W."/>
            <person name="Liu G."/>
            <person name="Zhang L."/>
            <person name="Zhao L."/>
            <person name="Fang X."/>
            <person name="Chen L."/>
            <person name="Dong Y."/>
            <person name="Chen Y."/>
            <person name="Ding Y."/>
            <person name="Zhao R."/>
            <person name="Feng M."/>
            <person name="Zhu Y."/>
            <person name="Feng Y."/>
            <person name="Jiang X."/>
            <person name="Zhu D."/>
            <person name="Xiang H."/>
            <person name="Feng X."/>
            <person name="Li S."/>
            <person name="Wang J."/>
            <person name="Zhang G."/>
            <person name="Kronforst M.R."/>
            <person name="Wang W."/>
        </authorList>
    </citation>
    <scope>NUCLEOTIDE SEQUENCE [LARGE SCALE GENOMIC DNA]</scope>
    <source>
        <strain evidence="2">Ya'a_city_454_Pm</strain>
        <tissue evidence="2">Whole body</tissue>
    </source>
</reference>
<evidence type="ECO:0000313" key="3">
    <source>
        <dbReference type="Proteomes" id="UP000053240"/>
    </source>
</evidence>
<dbReference type="AlphaFoldDB" id="A0A0N1I9P6"/>
<dbReference type="Gene3D" id="2.60.40.10">
    <property type="entry name" value="Immunoglobulins"/>
    <property type="match status" value="2"/>
</dbReference>
<sequence length="184" mass="20186">MSLSDTSHQNESTQQLFPVPNLAVAGAVRQPPRALDKNGRYASTNFAAQTTTPDKATVQHVLPMIVTRYELRGELKCVVSSAALDEPIVKKIELDVKVPPNKISVTGVGGHATQGTLLTLMCEVSGARPAAHIEWYNGTQKLIQDDNNIQTTIFVGRTNEPDRSVKYHDHTEDRREVEAIPCTV</sequence>